<comment type="caution">
    <text evidence="4">The sequence shown here is derived from an EMBL/GenBank/DDBJ whole genome shotgun (WGS) entry which is preliminary data.</text>
</comment>
<dbReference type="InterPro" id="IPR036737">
    <property type="entry name" value="OmpA-like_sf"/>
</dbReference>
<keyword evidence="3" id="KW-0732">Signal</keyword>
<dbReference type="SUPFAM" id="SSF103088">
    <property type="entry name" value="OmpA-like"/>
    <property type="match status" value="1"/>
</dbReference>
<dbReference type="AlphaFoldDB" id="A0A3E1EWW0"/>
<reference evidence="4 5" key="1">
    <citation type="submission" date="2018-08" db="EMBL/GenBank/DDBJ databases">
        <title>The draft genome squence of Brumimicrobium sp. N62.</title>
        <authorList>
            <person name="Du Z.-J."/>
            <person name="Luo H.-R."/>
        </authorList>
    </citation>
    <scope>NUCLEOTIDE SEQUENCE [LARGE SCALE GENOMIC DNA]</scope>
    <source>
        <strain evidence="4 5">N62</strain>
    </source>
</reference>
<organism evidence="4 5">
    <name type="scientific">Brumimicrobium aurantiacum</name>
    <dbReference type="NCBI Taxonomy" id="1737063"/>
    <lineage>
        <taxon>Bacteria</taxon>
        <taxon>Pseudomonadati</taxon>
        <taxon>Bacteroidota</taxon>
        <taxon>Flavobacteriia</taxon>
        <taxon>Flavobacteriales</taxon>
        <taxon>Crocinitomicaceae</taxon>
        <taxon>Brumimicrobium</taxon>
    </lineage>
</organism>
<dbReference type="SUPFAM" id="SSF48452">
    <property type="entry name" value="TPR-like"/>
    <property type="match status" value="1"/>
</dbReference>
<dbReference type="SUPFAM" id="SSF82171">
    <property type="entry name" value="DPP6 N-terminal domain-like"/>
    <property type="match status" value="1"/>
</dbReference>
<evidence type="ECO:0000256" key="3">
    <source>
        <dbReference type="SAM" id="SignalP"/>
    </source>
</evidence>
<evidence type="ECO:0000256" key="1">
    <source>
        <dbReference type="PROSITE-ProRule" id="PRU00339"/>
    </source>
</evidence>
<name>A0A3E1EWW0_9FLAO</name>
<sequence>MNLVYTKSILTAILLSFSIVSFTQDLTPRQLEDVLKTGTEKELVQVNTSLMINNSYYHGFLTAEKLLEFDAENPNYNYRYGFALLNISDNFDKAIPHLKIAVSNVTKNFDMTSKNENDAPLEALYFMGEAYHLSNQLDKALENYQTFLKLSKNENPLNEKAELKILQCKVAKRLIANPSDFEVKNVGEKINTVNPEYSPIVSLDGSALYFTSRRLYPDSSNIMIKEPGTNLFLEDIYVSYKDNNDIWSEPQLLPFCEPNYNEATVSISADERSIYVFKDQTGNGDLYYSKLESNIFKNLNPIKDKAINTKHWETHITVSPDGRRKYFVSDREGGFGGRDIYVIEKLSDGTWTDPKNLGPTINTKYDEDSPFIAIDNRTMFFSSNGEESMGGFDIFSSKLDEDYNWSKPVNLGHPLNTTNDDIYYTTNIDGTTGYYTSYRKGGYGEKDIYEVTKGNISISNVKVYLAEIITNELSNMPEDIVLKVKCLDCDEAYEYIMYSKITDGTFYASLEPCKTYEISLRKANSGPMLTTEKITTHCSPEYEEIYRQFHLNKAMTEVVKPQEQITTYAPLIMKHYFGYNKNKLDPNEGVLKIFLDSINSQFERGRTNFDININASASKVPTGSFDSNQDLANKRAENVKDFLTDYFNSLDQEYSVNIQVNKTFVSGPDYSADFKNNDKYIPYQYVEIFTNGVNNISSEDVIEMIESTNVEVIKDKNGGEFTNRKFMYADYNFHIVIGSFFNLEFAKRLNNSLIEKGYDSEIITLPNDLKLVTTGKSDKIKEANNLLKQAKEEVEQSAWILNLKK</sequence>
<proteinExistence type="predicted"/>
<evidence type="ECO:0000256" key="2">
    <source>
        <dbReference type="SAM" id="Coils"/>
    </source>
</evidence>
<dbReference type="RefSeq" id="WP_116881293.1">
    <property type="nucleotide sequence ID" value="NZ_QURB01000006.1"/>
</dbReference>
<evidence type="ECO:0000313" key="4">
    <source>
        <dbReference type="EMBL" id="RFC54012.1"/>
    </source>
</evidence>
<dbReference type="Proteomes" id="UP000257127">
    <property type="component" value="Unassembled WGS sequence"/>
</dbReference>
<feature type="coiled-coil region" evidence="2">
    <location>
        <begin position="773"/>
        <end position="800"/>
    </location>
</feature>
<feature type="signal peptide" evidence="3">
    <location>
        <begin position="1"/>
        <end position="23"/>
    </location>
</feature>
<dbReference type="Gene3D" id="2.120.10.30">
    <property type="entry name" value="TolB, C-terminal domain"/>
    <property type="match status" value="1"/>
</dbReference>
<dbReference type="InterPro" id="IPR019734">
    <property type="entry name" value="TPR_rpt"/>
</dbReference>
<dbReference type="PROSITE" id="PS50005">
    <property type="entry name" value="TPR"/>
    <property type="match status" value="1"/>
</dbReference>
<dbReference type="Gene3D" id="3.30.1330.60">
    <property type="entry name" value="OmpA-like domain"/>
    <property type="match status" value="1"/>
</dbReference>
<feature type="repeat" description="TPR" evidence="1">
    <location>
        <begin position="121"/>
        <end position="154"/>
    </location>
</feature>
<dbReference type="OrthoDB" id="9809364at2"/>
<keyword evidence="2" id="KW-0175">Coiled coil</keyword>
<dbReference type="Gene3D" id="1.25.40.10">
    <property type="entry name" value="Tetratricopeptide repeat domain"/>
    <property type="match status" value="1"/>
</dbReference>
<dbReference type="InterPro" id="IPR011659">
    <property type="entry name" value="WD40"/>
</dbReference>
<gene>
    <name evidence="4" type="ORF">DXU93_10760</name>
</gene>
<evidence type="ECO:0000313" key="5">
    <source>
        <dbReference type="Proteomes" id="UP000257127"/>
    </source>
</evidence>
<dbReference type="InterPro" id="IPR011042">
    <property type="entry name" value="6-blade_b-propeller_TolB-like"/>
</dbReference>
<keyword evidence="1" id="KW-0802">TPR repeat</keyword>
<feature type="chain" id="PRO_5017598985" evidence="3">
    <location>
        <begin position="24"/>
        <end position="805"/>
    </location>
</feature>
<dbReference type="InterPro" id="IPR011990">
    <property type="entry name" value="TPR-like_helical_dom_sf"/>
</dbReference>
<keyword evidence="5" id="KW-1185">Reference proteome</keyword>
<protein>
    <submittedName>
        <fullName evidence="4">Uncharacterized protein</fullName>
    </submittedName>
</protein>
<dbReference type="EMBL" id="QURB01000006">
    <property type="protein sequence ID" value="RFC54012.1"/>
    <property type="molecule type" value="Genomic_DNA"/>
</dbReference>
<dbReference type="Pfam" id="PF07676">
    <property type="entry name" value="PD40"/>
    <property type="match status" value="3"/>
</dbReference>
<accession>A0A3E1EWW0</accession>